<organism evidence="2 3">
    <name type="scientific">Granulicella sibirica</name>
    <dbReference type="NCBI Taxonomy" id="2479048"/>
    <lineage>
        <taxon>Bacteria</taxon>
        <taxon>Pseudomonadati</taxon>
        <taxon>Acidobacteriota</taxon>
        <taxon>Terriglobia</taxon>
        <taxon>Terriglobales</taxon>
        <taxon>Acidobacteriaceae</taxon>
        <taxon>Granulicella</taxon>
    </lineage>
</organism>
<feature type="compositionally biased region" description="Low complexity" evidence="1">
    <location>
        <begin position="87"/>
        <end position="98"/>
    </location>
</feature>
<comment type="caution">
    <text evidence="2">The sequence shown here is derived from an EMBL/GenBank/DDBJ whole genome shotgun (WGS) entry which is preliminary data.</text>
</comment>
<accession>A0A4Q0T4M3</accession>
<gene>
    <name evidence="2" type="ORF">GRAN_0830</name>
</gene>
<feature type="compositionally biased region" description="Basic residues" evidence="1">
    <location>
        <begin position="99"/>
        <end position="111"/>
    </location>
</feature>
<protein>
    <submittedName>
        <fullName evidence="2">Uncharacterized protein</fullName>
    </submittedName>
</protein>
<reference evidence="3" key="2">
    <citation type="submission" date="2019-02" db="EMBL/GenBank/DDBJ databases">
        <title>Granulicella sibirica sp. nov., a psychrotolerant acidobacterium isolated from an organic soil layer in forested tundra, West Siberia.</title>
        <authorList>
            <person name="Oshkin I.Y."/>
            <person name="Kulichevskaya I.S."/>
            <person name="Rijpstra W.I.C."/>
            <person name="Sinninghe Damste J.S."/>
            <person name="Rakitin A.L."/>
            <person name="Ravin N.V."/>
            <person name="Dedysh S.N."/>
        </authorList>
    </citation>
    <scope>NUCLEOTIDE SEQUENCE [LARGE SCALE GENOMIC DNA]</scope>
    <source>
        <strain evidence="3">AF10</strain>
    </source>
</reference>
<dbReference type="Proteomes" id="UP000289437">
    <property type="component" value="Unassembled WGS sequence"/>
</dbReference>
<evidence type="ECO:0000256" key="1">
    <source>
        <dbReference type="SAM" id="MobiDB-lite"/>
    </source>
</evidence>
<feature type="region of interest" description="Disordered" evidence="1">
    <location>
        <begin position="72"/>
        <end position="111"/>
    </location>
</feature>
<proteinExistence type="predicted"/>
<name>A0A4Q0T4M3_9BACT</name>
<keyword evidence="3" id="KW-1185">Reference proteome</keyword>
<dbReference type="EMBL" id="RDSM01000001">
    <property type="protein sequence ID" value="RXH57520.1"/>
    <property type="molecule type" value="Genomic_DNA"/>
</dbReference>
<dbReference type="AlphaFoldDB" id="A0A4Q0T4M3"/>
<sequence>MERRLHRRSVLRLGAGLDQPRPRSVDAPAKAKRKLTTATTSLESCAPPAALASLSIRASCSSCLMARLQPCHQKTSGKGASAPEAPILSTIRHSTSRSSHYKPNHLNHLQK</sequence>
<evidence type="ECO:0000313" key="3">
    <source>
        <dbReference type="Proteomes" id="UP000289437"/>
    </source>
</evidence>
<reference evidence="2 3" key="1">
    <citation type="submission" date="2018-11" db="EMBL/GenBank/DDBJ databases">
        <authorList>
            <person name="Mardanov A.V."/>
            <person name="Ravin N.V."/>
            <person name="Dedysh S.N."/>
        </authorList>
    </citation>
    <scope>NUCLEOTIDE SEQUENCE [LARGE SCALE GENOMIC DNA]</scope>
    <source>
        <strain evidence="2 3">AF10</strain>
    </source>
</reference>
<evidence type="ECO:0000313" key="2">
    <source>
        <dbReference type="EMBL" id="RXH57520.1"/>
    </source>
</evidence>
<feature type="region of interest" description="Disordered" evidence="1">
    <location>
        <begin position="1"/>
        <end position="32"/>
    </location>
</feature>
<feature type="compositionally biased region" description="Basic residues" evidence="1">
    <location>
        <begin position="1"/>
        <end position="10"/>
    </location>
</feature>